<proteinExistence type="predicted"/>
<evidence type="ECO:0000313" key="3">
    <source>
        <dbReference type="EMBL" id="PVI03936.1"/>
    </source>
</evidence>
<dbReference type="PANTHER" id="PTHR42067">
    <property type="entry name" value="YALI0C15378P"/>
    <property type="match status" value="1"/>
</dbReference>
<dbReference type="AlphaFoldDB" id="A0A2V1E0W8"/>
<feature type="coiled-coil region" evidence="1">
    <location>
        <begin position="147"/>
        <end position="196"/>
    </location>
</feature>
<dbReference type="Proteomes" id="UP000244855">
    <property type="component" value="Unassembled WGS sequence"/>
</dbReference>
<protein>
    <submittedName>
        <fullName evidence="3">Uncharacterized protein</fullName>
    </submittedName>
</protein>
<keyword evidence="4" id="KW-1185">Reference proteome</keyword>
<dbReference type="InterPro" id="IPR014751">
    <property type="entry name" value="XRCC4-like_C"/>
</dbReference>
<dbReference type="SUPFAM" id="SSF58022">
    <property type="entry name" value="XRCC4, C-terminal oligomerization domain"/>
    <property type="match status" value="1"/>
</dbReference>
<sequence length="349" mass="39239">MQGRRYIVPVEPADDNNNNLVIVEVSQDGPSPLDVRLVGCEGENPYVTHVKHANIAELKHKFKGTSQEWEAILSHFLLHQVAILAHDVRFVYSLRSNSLRLSFQQNVKGIKVILGEILLPRDDDEELNPFEWAQVSAQHHRQSLQKLAKLESGASNEQDTIRKLQTQLDDFIKIKNEAEKEMLQQFMQLLNEKKRKIRDQSRLLAGAKIDKEKATSVTVAREASKHTRNTQPSRSSKRKATVAKVSKSEPEPEPEPEQASNNDDMEVDGDLEQEGGATPTRSSDEETEDELDKPPQEKEEVSIPARRELPFGRRATRSKPIVKEPPSSSPPPVAAATNGDETEDEDAEL</sequence>
<name>A0A2V1E0W8_9PLEO</name>
<dbReference type="Gene3D" id="1.20.5.370">
    <property type="match status" value="1"/>
</dbReference>
<feature type="compositionally biased region" description="Basic and acidic residues" evidence="2">
    <location>
        <begin position="292"/>
        <end position="311"/>
    </location>
</feature>
<dbReference type="PANTHER" id="PTHR42067:SF1">
    <property type="entry name" value="MITOTIC APPARATUS PROTEIN P62"/>
    <property type="match status" value="1"/>
</dbReference>
<dbReference type="EMBL" id="KZ805326">
    <property type="protein sequence ID" value="PVI03936.1"/>
    <property type="molecule type" value="Genomic_DNA"/>
</dbReference>
<dbReference type="OrthoDB" id="8064436at2759"/>
<reference evidence="3 4" key="1">
    <citation type="journal article" date="2018" name="Sci. Rep.">
        <title>Comparative genomics provides insights into the lifestyle and reveals functional heterogeneity of dark septate endophytic fungi.</title>
        <authorList>
            <person name="Knapp D.G."/>
            <person name="Nemeth J.B."/>
            <person name="Barry K."/>
            <person name="Hainaut M."/>
            <person name="Henrissat B."/>
            <person name="Johnson J."/>
            <person name="Kuo A."/>
            <person name="Lim J.H.P."/>
            <person name="Lipzen A."/>
            <person name="Nolan M."/>
            <person name="Ohm R.A."/>
            <person name="Tamas L."/>
            <person name="Grigoriev I.V."/>
            <person name="Spatafora J.W."/>
            <person name="Nagy L.G."/>
            <person name="Kovacs G.M."/>
        </authorList>
    </citation>
    <scope>NUCLEOTIDE SEQUENCE [LARGE SCALE GENOMIC DNA]</scope>
    <source>
        <strain evidence="3 4">DSE2036</strain>
    </source>
</reference>
<gene>
    <name evidence="3" type="ORF">DM02DRAFT_625458</name>
</gene>
<keyword evidence="1" id="KW-0175">Coiled coil</keyword>
<accession>A0A2V1E0W8</accession>
<feature type="compositionally biased region" description="Acidic residues" evidence="2">
    <location>
        <begin position="340"/>
        <end position="349"/>
    </location>
</feature>
<organism evidence="3 4">
    <name type="scientific">Periconia macrospinosa</name>
    <dbReference type="NCBI Taxonomy" id="97972"/>
    <lineage>
        <taxon>Eukaryota</taxon>
        <taxon>Fungi</taxon>
        <taxon>Dikarya</taxon>
        <taxon>Ascomycota</taxon>
        <taxon>Pezizomycotina</taxon>
        <taxon>Dothideomycetes</taxon>
        <taxon>Pleosporomycetidae</taxon>
        <taxon>Pleosporales</taxon>
        <taxon>Massarineae</taxon>
        <taxon>Periconiaceae</taxon>
        <taxon>Periconia</taxon>
    </lineage>
</organism>
<dbReference type="STRING" id="97972.A0A2V1E0W8"/>
<evidence type="ECO:0000256" key="2">
    <source>
        <dbReference type="SAM" id="MobiDB-lite"/>
    </source>
</evidence>
<feature type="compositionally biased region" description="Acidic residues" evidence="2">
    <location>
        <begin position="263"/>
        <end position="273"/>
    </location>
</feature>
<evidence type="ECO:0000313" key="4">
    <source>
        <dbReference type="Proteomes" id="UP000244855"/>
    </source>
</evidence>
<evidence type="ECO:0000256" key="1">
    <source>
        <dbReference type="SAM" id="Coils"/>
    </source>
</evidence>
<feature type="region of interest" description="Disordered" evidence="2">
    <location>
        <begin position="211"/>
        <end position="349"/>
    </location>
</feature>